<name>A0A0A9YJK6_LYGHE</name>
<dbReference type="AlphaFoldDB" id="A0A0A9YJK6"/>
<evidence type="ECO:0000313" key="2">
    <source>
        <dbReference type="EMBL" id="JAG32374.1"/>
    </source>
</evidence>
<protein>
    <submittedName>
        <fullName evidence="2">Uncharacterized protein</fullName>
    </submittedName>
</protein>
<reference evidence="2" key="1">
    <citation type="journal article" date="2014" name="PLoS ONE">
        <title>Transcriptome-Based Identification of ABC Transporters in the Western Tarnished Plant Bug Lygus hesperus.</title>
        <authorList>
            <person name="Hull J.J."/>
            <person name="Chaney K."/>
            <person name="Geib S.M."/>
            <person name="Fabrick J.A."/>
            <person name="Brent C.S."/>
            <person name="Walsh D."/>
            <person name="Lavine L.C."/>
        </authorList>
    </citation>
    <scope>NUCLEOTIDE SEQUENCE</scope>
</reference>
<accession>A0A0A9YJK6</accession>
<organism evidence="2">
    <name type="scientific">Lygus hesperus</name>
    <name type="common">Western plant bug</name>
    <dbReference type="NCBI Taxonomy" id="30085"/>
    <lineage>
        <taxon>Eukaryota</taxon>
        <taxon>Metazoa</taxon>
        <taxon>Ecdysozoa</taxon>
        <taxon>Arthropoda</taxon>
        <taxon>Hexapoda</taxon>
        <taxon>Insecta</taxon>
        <taxon>Pterygota</taxon>
        <taxon>Neoptera</taxon>
        <taxon>Paraneoptera</taxon>
        <taxon>Hemiptera</taxon>
        <taxon>Heteroptera</taxon>
        <taxon>Panheteroptera</taxon>
        <taxon>Cimicomorpha</taxon>
        <taxon>Miridae</taxon>
        <taxon>Mirini</taxon>
        <taxon>Lygus</taxon>
    </lineage>
</organism>
<proteinExistence type="predicted"/>
<keyword evidence="1" id="KW-0472">Membrane</keyword>
<dbReference type="EMBL" id="GBHO01011230">
    <property type="protein sequence ID" value="JAG32374.1"/>
    <property type="molecule type" value="Transcribed_RNA"/>
</dbReference>
<feature type="transmembrane region" description="Helical" evidence="1">
    <location>
        <begin position="47"/>
        <end position="66"/>
    </location>
</feature>
<keyword evidence="1" id="KW-0812">Transmembrane</keyword>
<keyword evidence="1" id="KW-1133">Transmembrane helix</keyword>
<reference evidence="2" key="2">
    <citation type="submission" date="2014-07" db="EMBL/GenBank/DDBJ databases">
        <authorList>
            <person name="Hull J."/>
        </authorList>
    </citation>
    <scope>NUCLEOTIDE SEQUENCE</scope>
</reference>
<gene>
    <name evidence="2" type="ORF">CM83_96098</name>
</gene>
<evidence type="ECO:0000256" key="1">
    <source>
        <dbReference type="SAM" id="Phobius"/>
    </source>
</evidence>
<sequence length="110" mass="12315">MLVFRHDCLWSTSSIDGGNRWSSASSSTNRFVSNHGRSVFLERCLKLIVITVLEFILLLLLVITCFKPLKKLSLADGEVPPPPFFLNSLGNDDAKHTKKLSYVQCCKTSL</sequence>